<gene>
    <name evidence="1" type="ORF">DL347_19040</name>
</gene>
<name>A0A7Z6MVH4_PSEFL</name>
<dbReference type="Proteomes" id="UP000255541">
    <property type="component" value="Unassembled WGS sequence"/>
</dbReference>
<dbReference type="RefSeq" id="WP_115487569.1">
    <property type="nucleotide sequence ID" value="NZ_QRBA01000010.1"/>
</dbReference>
<evidence type="ECO:0000313" key="1">
    <source>
        <dbReference type="EMBL" id="RDS89707.1"/>
    </source>
</evidence>
<dbReference type="SUPFAM" id="SSF52540">
    <property type="entry name" value="P-loop containing nucleoside triphosphate hydrolases"/>
    <property type="match status" value="1"/>
</dbReference>
<comment type="caution">
    <text evidence="1">The sequence shown here is derived from an EMBL/GenBank/DDBJ whole genome shotgun (WGS) entry which is preliminary data.</text>
</comment>
<evidence type="ECO:0008006" key="3">
    <source>
        <dbReference type="Google" id="ProtNLM"/>
    </source>
</evidence>
<dbReference type="InterPro" id="IPR027417">
    <property type="entry name" value="P-loop_NTPase"/>
</dbReference>
<sequence>MGELKEQSNPFSTGGGGVNFETRVQASFVVALLAGTPVPCMPTSVRIKEVGFQSKYKGVHTDDIHIIGEDFAGKLFRLYVQIKHEIKISESADSTFAEVIGAAWEDFKSPTFDADFDAIALVTGPLTKVDVANTIPVLDWARYSSSAEEFFRKSTTDGFTSAKKRERLNIIRKQLDRANNIALTDDEFWNFLKVFYLISYDLDQAGSVTASMLGSLVQQHSELPPSVVLAKVITVVQDFNQNAGTLTASNVPVDLTSLFKASVYKSLDGDVEKFRVRSNHIYFGISNSIGSIHISRHEAVEAVREAYKGGGFVFVTGERGAGKSGIVKDFVETVGHEAAVFYVRAEDFDKSHLNDVFTSSGMRSDLSQIASQFSLIREKILVIESVEKVLELNNPTAFADLLNFISAQEGWGVIATGRDYAYQQLAFNYFQPSGIKFNSVNVSGFSSEQVAEVCESIPALKQLIDNSSVVGLLSNPFFIDLAVRALDNGAKFESGNTEEQFRTTIWNSVIENQLDRRGGMPARRRSTFIEIAKLRAKKMVFGVREADFDPEVVAKLEEDNLIYKDRRTSLISPAHDVLEDWALEEFIESEYLESLGCASVFLASIGNEPAINRGFRLWLSHKMAAGAELTDLIESIIADEEVASYWKDEVIATILQSNEPEAYFAILKDNLLCDQARLLLRFFFILRITCQRPIEGLGGIQVDNESADTSFLLFLRPYGKGWSALINFTFVHIASLDDNAHPHIVEVVNTWSDVINIWTKLPPESSTVGEICLFLLERLADSYRKEGIRSKVLRVLLKVVPAIPEQFNALIEQHVFASKRRQDRPRYVDELVSLALASELVAMLSLHRPDFVIRLAMYEWLRPESAGDDNIFRSMLGIGESYGLEDEHDYFPASGSRGPFKYLLQHHPRKGLDFILDLCRVCSEKHGGSEYGQRQQPKFGMLDEMVVEQVHFSTQDGTQVSNYASPHLWKGYRGHSTVPYLLQCALMAFENWLIEYIEKPPAKNELSWIFDYVLKSSNSVLTTSVLASVAVGFPEKVGASAYPLLRCPMLYRLDLMRGLQERGGHEMNWFGTRRDSMSRVFEEERKVAALRPWRNDTLETLLVKLQFFEDHRSEAYKIVDELKDIAEAGDDKNLKFLIHRSNVREWEAVADEENKRIVFQSNQELSEDLQQIQREHQDKHASDAPVSRLYMWSNKIFEDPQINRGDLIGFDEAIGDAKKILELFIEGKVGNFEIMALGAVATTAAVAVRDYFEQLSAENVDWCLDLILQVIHLHSDDRSSHMAVDATDAHGAGACAYVLAKLLDCDLEPEQVTAVQYTIVTAITHANVHVCESAARGVRDFLWARDADLASLCISGAVEFARFELVSSYAQRSSYFDDDSNSVAVEWTTLVAQFREEVLEGKFEVDPSNITPQSHSMWRFHVPMLMIPFGSVGNICHELLSKIVCIVYDDENEERHANQSEILNYDVKKVIQDCLAEHTVATRADNFRPIRDILIEGCQKAPSFIHIVKLRFDSVMETRSDYDGIWDLWNLLAPEIHEITINDVNTPYAGHQHDLNSFLRGMLYGDGIAQRHPMRIKAIEVGAQHLIDFCARSAKNSLVFESLCSLMYHHHDLFFDKGIYILAKEFKQNPRILELQGNTAFCLEMSMAKYLQLSDSKLSRKMYEACLALLTGIVETGSARAYYLRESLIRTRRIAI</sequence>
<organism evidence="1 2">
    <name type="scientific">Pseudomonas fluorescens</name>
    <dbReference type="NCBI Taxonomy" id="294"/>
    <lineage>
        <taxon>Bacteria</taxon>
        <taxon>Pseudomonadati</taxon>
        <taxon>Pseudomonadota</taxon>
        <taxon>Gammaproteobacteria</taxon>
        <taxon>Pseudomonadales</taxon>
        <taxon>Pseudomonadaceae</taxon>
        <taxon>Pseudomonas</taxon>
    </lineage>
</organism>
<proteinExistence type="predicted"/>
<dbReference type="EMBL" id="QRBA01000010">
    <property type="protein sequence ID" value="RDS89707.1"/>
    <property type="molecule type" value="Genomic_DNA"/>
</dbReference>
<evidence type="ECO:0000313" key="2">
    <source>
        <dbReference type="Proteomes" id="UP000255541"/>
    </source>
</evidence>
<protein>
    <recommendedName>
        <fullName evidence="3">ATP-binding protein</fullName>
    </recommendedName>
</protein>
<reference evidence="1 2" key="1">
    <citation type="submission" date="2018-07" db="EMBL/GenBank/DDBJ databases">
        <title>Draft Genome Sequence of Pseudomonas fluorescens AHK-1 associated with canker disease of kiwifruit.</title>
        <authorList>
            <person name="Wu Z."/>
        </authorList>
    </citation>
    <scope>NUCLEOTIDE SEQUENCE [LARGE SCALE GENOMIC DNA]</scope>
    <source>
        <strain evidence="1 2">AHK-1</strain>
    </source>
</reference>
<accession>A0A7Z6MVH4</accession>